<dbReference type="Proteomes" id="UP000193648">
    <property type="component" value="Unassembled WGS sequence"/>
</dbReference>
<dbReference type="Pfam" id="PF04724">
    <property type="entry name" value="Glyco_transf_17"/>
    <property type="match status" value="1"/>
</dbReference>
<proteinExistence type="predicted"/>
<evidence type="ECO:0000313" key="2">
    <source>
        <dbReference type="Proteomes" id="UP000193648"/>
    </source>
</evidence>
<keyword evidence="1" id="KW-0808">Transferase</keyword>
<dbReference type="InParanoid" id="A0A1Y2GNV7"/>
<reference evidence="1 2" key="1">
    <citation type="submission" date="2016-07" db="EMBL/GenBank/DDBJ databases">
        <title>Pervasive Adenine N6-methylation of Active Genes in Fungi.</title>
        <authorList>
            <consortium name="DOE Joint Genome Institute"/>
            <person name="Mondo S.J."/>
            <person name="Dannebaum R.O."/>
            <person name="Kuo R.C."/>
            <person name="Labutti K."/>
            <person name="Haridas S."/>
            <person name="Kuo A."/>
            <person name="Salamov A."/>
            <person name="Ahrendt S.R."/>
            <person name="Lipzen A."/>
            <person name="Sullivan W."/>
            <person name="Andreopoulos W.B."/>
            <person name="Clum A."/>
            <person name="Lindquist E."/>
            <person name="Daum C."/>
            <person name="Ramamoorthy G.K."/>
            <person name="Gryganskyi A."/>
            <person name="Culley D."/>
            <person name="Magnuson J.K."/>
            <person name="James T.Y."/>
            <person name="O'Malley M.A."/>
            <person name="Stajich J.E."/>
            <person name="Spatafora J.W."/>
            <person name="Visel A."/>
            <person name="Grigoriev I.V."/>
        </authorList>
    </citation>
    <scope>NUCLEOTIDE SEQUENCE [LARGE SCALE GENOMIC DNA]</scope>
    <source>
        <strain evidence="1 2">NRRL 3116</strain>
    </source>
</reference>
<evidence type="ECO:0000313" key="1">
    <source>
        <dbReference type="EMBL" id="ORZ16852.1"/>
    </source>
</evidence>
<dbReference type="AlphaFoldDB" id="A0A1Y2GNV7"/>
<dbReference type="InterPro" id="IPR006813">
    <property type="entry name" value="Glyco_trans_17"/>
</dbReference>
<dbReference type="GO" id="GO:0006044">
    <property type="term" value="P:N-acetylglucosamine metabolic process"/>
    <property type="evidence" value="ECO:0007669"/>
    <property type="project" value="TreeGrafter"/>
</dbReference>
<dbReference type="GO" id="GO:0016020">
    <property type="term" value="C:membrane"/>
    <property type="evidence" value="ECO:0007669"/>
    <property type="project" value="InterPro"/>
</dbReference>
<dbReference type="PANTHER" id="PTHR12224:SF0">
    <property type="entry name" value="BETA-1,4-MANNOSYL-GLYCOPROTEIN 4-BETA-N-ACETYLGLUCOSAMINYLTRANSFERASE"/>
    <property type="match status" value="1"/>
</dbReference>
<organism evidence="1 2">
    <name type="scientific">Lobosporangium transversale</name>
    <dbReference type="NCBI Taxonomy" id="64571"/>
    <lineage>
        <taxon>Eukaryota</taxon>
        <taxon>Fungi</taxon>
        <taxon>Fungi incertae sedis</taxon>
        <taxon>Mucoromycota</taxon>
        <taxon>Mortierellomycotina</taxon>
        <taxon>Mortierellomycetes</taxon>
        <taxon>Mortierellales</taxon>
        <taxon>Mortierellaceae</taxon>
        <taxon>Lobosporangium</taxon>
    </lineage>
</organism>
<dbReference type="EMBL" id="MCFF01000017">
    <property type="protein sequence ID" value="ORZ16852.1"/>
    <property type="molecule type" value="Genomic_DNA"/>
</dbReference>
<name>A0A1Y2GNV7_9FUNG</name>
<gene>
    <name evidence="1" type="ORF">BCR41DRAFT_322422</name>
</gene>
<keyword evidence="1" id="KW-0328">Glycosyltransferase</keyword>
<dbReference type="RefSeq" id="XP_021881787.1">
    <property type="nucleotide sequence ID" value="XM_022021470.1"/>
</dbReference>
<accession>A0A1Y2GNV7</accession>
<dbReference type="PANTHER" id="PTHR12224">
    <property type="entry name" value="BETA-1,4-MANNOSYL-GLYCOPROTEIN BETA-1,4-N-ACETYLGLUCOSAMINYL-TRANSFERASE"/>
    <property type="match status" value="1"/>
</dbReference>
<comment type="caution">
    <text evidence="1">The sequence shown here is derived from an EMBL/GenBank/DDBJ whole genome shotgun (WGS) entry which is preliminary data.</text>
</comment>
<sequence length="375" mass="43947">MATLMLCIFSISITFFAFPYLVVDFGYLVRPIWDKSLSKWDQIIVHYYAPGMSMKERCEAHGWVLAEPVVPTATIPKTRIVYDAVVFSQELDMLEIRINELWDVVDKFLILESNSTFTGLPKQEVFKQNRDRFAFAESKIVYKSIPLYPLKPDQLPWVNEGRMRGEMTLFLQETGVQDGDLVIFADVDEIQARHTIELIKSCEGVPDDLHFQLRNFLYSYEFPVNDEGNWRSSIHKWSHGKTRYMHGQSSTILLSDAGSHCSFCFRTIEEFRFKMKAYSHADRVRYSYMMEPEWIQQVICEGKDLFGMFPEAYSFRELFSRLGAMLKSTSAVYLPKYVLEHRERFKFLLPGGCIREGPLKEQPQLQQYQQEQQQE</sequence>
<dbReference type="GeneID" id="33563314"/>
<protein>
    <submittedName>
        <fullName evidence="1">Beta-1,4-mannosyl-glyco protein 4-beta-N-acetylglucosaminyltransferase-like protein</fullName>
    </submittedName>
</protein>
<dbReference type="STRING" id="64571.A0A1Y2GNV7"/>
<keyword evidence="2" id="KW-1185">Reference proteome</keyword>
<dbReference type="GO" id="GO:0003830">
    <property type="term" value="F:beta-1,4-mannosylglycoprotein 4-beta-N-acetylglucosaminyltransferase activity"/>
    <property type="evidence" value="ECO:0007669"/>
    <property type="project" value="InterPro"/>
</dbReference>
<dbReference type="OrthoDB" id="6474464at2759"/>